<proteinExistence type="predicted"/>
<accession>A0A6B3NBW0</accession>
<feature type="region of interest" description="Disordered" evidence="1">
    <location>
        <begin position="126"/>
        <end position="176"/>
    </location>
</feature>
<dbReference type="AlphaFoldDB" id="A0A6B3NBW0"/>
<protein>
    <submittedName>
        <fullName evidence="2">Uncharacterized protein</fullName>
    </submittedName>
</protein>
<evidence type="ECO:0000256" key="1">
    <source>
        <dbReference type="SAM" id="MobiDB-lite"/>
    </source>
</evidence>
<reference evidence="2" key="1">
    <citation type="submission" date="2019-11" db="EMBL/GenBank/DDBJ databases">
        <title>Genomic insights into an expanded diversity of filamentous marine cyanobacteria reveals the extraordinary biosynthetic potential of Moorea and Okeania.</title>
        <authorList>
            <person name="Ferreira Leao T."/>
            <person name="Wang M."/>
            <person name="Moss N."/>
            <person name="Da Silva R."/>
            <person name="Sanders J."/>
            <person name="Nurk S."/>
            <person name="Gurevich A."/>
            <person name="Humphrey G."/>
            <person name="Reher R."/>
            <person name="Zhu Q."/>
            <person name="Belda-Ferre P."/>
            <person name="Glukhov E."/>
            <person name="Rex R."/>
            <person name="Dorrestein P.C."/>
            <person name="Knight R."/>
            <person name="Pevzner P."/>
            <person name="Gerwick W.H."/>
            <person name="Gerwick L."/>
        </authorList>
    </citation>
    <scope>NUCLEOTIDE SEQUENCE</scope>
    <source>
        <strain evidence="2">SIO1C4</strain>
    </source>
</reference>
<dbReference type="EMBL" id="JAAHFQ010000317">
    <property type="protein sequence ID" value="NER29157.1"/>
    <property type="molecule type" value="Genomic_DNA"/>
</dbReference>
<evidence type="ECO:0000313" key="2">
    <source>
        <dbReference type="EMBL" id="NER29157.1"/>
    </source>
</evidence>
<gene>
    <name evidence="2" type="ORF">F6J89_16355</name>
</gene>
<feature type="compositionally biased region" description="Basic and acidic residues" evidence="1">
    <location>
        <begin position="166"/>
        <end position="176"/>
    </location>
</feature>
<sequence length="176" mass="20074">MKAIDIRRWSIPSILSIVMTWGIYTMPALAQVRQIDLIINSNSSQTFESLIKRAEIVAKTSIDQEFVENSNVREVTVTILGERNGQMVPILMVKVSRFDWQAEPSIQQWVRYLGDSEILLGFKEPPVSESASRTSTTGFNNGRGNFRRRRSRNNSGNFQSEDGYYDDGRGFDDQDD</sequence>
<comment type="caution">
    <text evidence="2">The sequence shown here is derived from an EMBL/GenBank/DDBJ whole genome shotgun (WGS) entry which is preliminary data.</text>
</comment>
<name>A0A6B3NBW0_9CYAN</name>
<feature type="compositionally biased region" description="Low complexity" evidence="1">
    <location>
        <begin position="133"/>
        <end position="144"/>
    </location>
</feature>
<organism evidence="2">
    <name type="scientific">Symploca sp. SIO1C4</name>
    <dbReference type="NCBI Taxonomy" id="2607765"/>
    <lineage>
        <taxon>Bacteria</taxon>
        <taxon>Bacillati</taxon>
        <taxon>Cyanobacteriota</taxon>
        <taxon>Cyanophyceae</taxon>
        <taxon>Coleofasciculales</taxon>
        <taxon>Coleofasciculaceae</taxon>
        <taxon>Symploca</taxon>
    </lineage>
</organism>